<protein>
    <submittedName>
        <fullName evidence="1">Uncharacterized protein</fullName>
    </submittedName>
</protein>
<organism evidence="1 2">
    <name type="scientific">Dryococelus australis</name>
    <dbReference type="NCBI Taxonomy" id="614101"/>
    <lineage>
        <taxon>Eukaryota</taxon>
        <taxon>Metazoa</taxon>
        <taxon>Ecdysozoa</taxon>
        <taxon>Arthropoda</taxon>
        <taxon>Hexapoda</taxon>
        <taxon>Insecta</taxon>
        <taxon>Pterygota</taxon>
        <taxon>Neoptera</taxon>
        <taxon>Polyneoptera</taxon>
        <taxon>Phasmatodea</taxon>
        <taxon>Verophasmatodea</taxon>
        <taxon>Anareolatae</taxon>
        <taxon>Phasmatidae</taxon>
        <taxon>Eurycanthinae</taxon>
        <taxon>Dryococelus</taxon>
    </lineage>
</organism>
<evidence type="ECO:0000313" key="2">
    <source>
        <dbReference type="Proteomes" id="UP001159363"/>
    </source>
</evidence>
<reference evidence="1 2" key="1">
    <citation type="submission" date="2023-02" db="EMBL/GenBank/DDBJ databases">
        <title>LHISI_Scaffold_Assembly.</title>
        <authorList>
            <person name="Stuart O.P."/>
            <person name="Cleave R."/>
            <person name="Magrath M.J.L."/>
            <person name="Mikheyev A.S."/>
        </authorList>
    </citation>
    <scope>NUCLEOTIDE SEQUENCE [LARGE SCALE GENOMIC DNA]</scope>
    <source>
        <strain evidence="1">Daus_M_001</strain>
        <tissue evidence="1">Leg muscle</tissue>
    </source>
</reference>
<dbReference type="Proteomes" id="UP001159363">
    <property type="component" value="Chromosome 5"/>
</dbReference>
<evidence type="ECO:0000313" key="1">
    <source>
        <dbReference type="EMBL" id="KAJ8880319.1"/>
    </source>
</evidence>
<comment type="caution">
    <text evidence="1">The sequence shown here is derived from an EMBL/GenBank/DDBJ whole genome shotgun (WGS) entry which is preliminary data.</text>
</comment>
<accession>A0ABQ9H7S4</accession>
<sequence>MVLHLELGQNDILQAGRGLKYSSGGSNGLCSLRTPKKKTLFYFYSMAMRCTQIFLNSFIRGISCSVSRHIASISSSHWR</sequence>
<dbReference type="EMBL" id="JARBHB010000006">
    <property type="protein sequence ID" value="KAJ8880319.1"/>
    <property type="molecule type" value="Genomic_DNA"/>
</dbReference>
<keyword evidence="2" id="KW-1185">Reference proteome</keyword>
<gene>
    <name evidence="1" type="ORF">PR048_016786</name>
</gene>
<name>A0ABQ9H7S4_9NEOP</name>
<proteinExistence type="predicted"/>